<feature type="transmembrane region" description="Helical" evidence="2">
    <location>
        <begin position="203"/>
        <end position="225"/>
    </location>
</feature>
<keyword evidence="2" id="KW-1133">Transmembrane helix</keyword>
<dbReference type="EMBL" id="BAABLK010000086">
    <property type="protein sequence ID" value="GAA5228679.1"/>
    <property type="molecule type" value="Genomic_DNA"/>
</dbReference>
<dbReference type="RefSeq" id="WP_345468945.1">
    <property type="nucleotide sequence ID" value="NZ_BAABLK010000086.1"/>
</dbReference>
<evidence type="ECO:0000313" key="4">
    <source>
        <dbReference type="Proteomes" id="UP001501257"/>
    </source>
</evidence>
<dbReference type="Proteomes" id="UP001501257">
    <property type="component" value="Unassembled WGS sequence"/>
</dbReference>
<proteinExistence type="predicted"/>
<feature type="transmembrane region" description="Helical" evidence="2">
    <location>
        <begin position="107"/>
        <end position="137"/>
    </location>
</feature>
<feature type="transmembrane region" description="Helical" evidence="2">
    <location>
        <begin position="256"/>
        <end position="279"/>
    </location>
</feature>
<dbReference type="InterPro" id="IPR025498">
    <property type="entry name" value="DUF4389"/>
</dbReference>
<keyword evidence="4" id="KW-1185">Reference proteome</keyword>
<dbReference type="Pfam" id="PF14333">
    <property type="entry name" value="DUF4389"/>
    <property type="match status" value="2"/>
</dbReference>
<comment type="caution">
    <text evidence="3">The sequence shown here is derived from an EMBL/GenBank/DDBJ whole genome shotgun (WGS) entry which is preliminary data.</text>
</comment>
<protein>
    <recommendedName>
        <fullName evidence="5">DUF4389 domain-containing protein</fullName>
    </recommendedName>
</protein>
<keyword evidence="2" id="KW-0812">Transmembrane</keyword>
<reference evidence="4" key="1">
    <citation type="journal article" date="2019" name="Int. J. Syst. Evol. Microbiol.">
        <title>The Global Catalogue of Microorganisms (GCM) 10K type strain sequencing project: providing services to taxonomists for standard genome sequencing and annotation.</title>
        <authorList>
            <consortium name="The Broad Institute Genomics Platform"/>
            <consortium name="The Broad Institute Genome Sequencing Center for Infectious Disease"/>
            <person name="Wu L."/>
            <person name="Ma J."/>
        </authorList>
    </citation>
    <scope>NUCLEOTIDE SEQUENCE [LARGE SCALE GENOMIC DNA]</scope>
    <source>
        <strain evidence="4">JCM 18952</strain>
    </source>
</reference>
<accession>A0ABP9TPI5</accession>
<keyword evidence="2" id="KW-0472">Membrane</keyword>
<feature type="transmembrane region" description="Helical" evidence="2">
    <location>
        <begin position="41"/>
        <end position="63"/>
    </location>
</feature>
<organism evidence="3 4">
    <name type="scientific">Paeniglutamicibacter antarcticus</name>
    <dbReference type="NCBI Taxonomy" id="494023"/>
    <lineage>
        <taxon>Bacteria</taxon>
        <taxon>Bacillati</taxon>
        <taxon>Actinomycetota</taxon>
        <taxon>Actinomycetes</taxon>
        <taxon>Micrococcales</taxon>
        <taxon>Micrococcaceae</taxon>
        <taxon>Paeniglutamicibacter</taxon>
    </lineage>
</organism>
<name>A0ABP9TPI5_9MICC</name>
<evidence type="ECO:0008006" key="5">
    <source>
        <dbReference type="Google" id="ProtNLM"/>
    </source>
</evidence>
<evidence type="ECO:0000256" key="2">
    <source>
        <dbReference type="SAM" id="Phobius"/>
    </source>
</evidence>
<evidence type="ECO:0000313" key="3">
    <source>
        <dbReference type="EMBL" id="GAA5228679.1"/>
    </source>
</evidence>
<evidence type="ECO:0000256" key="1">
    <source>
        <dbReference type="SAM" id="MobiDB-lite"/>
    </source>
</evidence>
<feature type="region of interest" description="Disordered" evidence="1">
    <location>
        <begin position="312"/>
        <end position="343"/>
    </location>
</feature>
<sequence length="343" mass="38450">MELLSGDWELVIMNADASDGVSANVQAAFNSTLLGQLPRGLWLSGVIALLIGAGLITFGAILLGRDRPALSWRADVAMPAQTGRHYPARLEGHLDAPLSRGLWLVKWLLAIPHFFILFFLWFALLFTTIISGFAILFTGRYPRPLFDFAVGVLRWSWRVAFYSYSALATDRYPPFTLASTDYPADFDVDYPQRLSRGLVLVKWWLLAIPHLIIVSVFTGTVWSWWDQNDTGMSRITTNDFSQWEDSGTWTSDVGQAAGFSLLGILVLIAALMLLFTGCYQRSLFDLVMGINRWIYRVSAYTLLLRDEYPPFRLDQGPGDPGSEELRTGSYAPPPYDASSQPME</sequence>
<gene>
    <name evidence="3" type="ORF">GCM10025778_32180</name>
</gene>